<sequence>MPRRCASITTSLPSSPPPRSIIFFADAVLAVPNAVISDPFELIKIVRYTKKALCQISPRIERISPFDFRTDTARISSKTMEARNVPGVYVTRRGIDVIKALGGFKLHWAFASGQACGEAL</sequence>
<name>A0ABV4K6F8_9BACT</name>
<proteinExistence type="predicted"/>
<dbReference type="EMBL" id="JBGLYH010000077">
    <property type="protein sequence ID" value="MEZ7198563.1"/>
    <property type="molecule type" value="Genomic_DNA"/>
</dbReference>
<accession>A0ABV4K6F8</accession>
<dbReference type="InterPro" id="IPR036188">
    <property type="entry name" value="FAD/NAD-bd_sf"/>
</dbReference>
<comment type="caution">
    <text evidence="1">The sequence shown here is derived from an EMBL/GenBank/DDBJ whole genome shotgun (WGS) entry which is preliminary data.</text>
</comment>
<reference evidence="1 2" key="1">
    <citation type="submission" date="2024-08" db="EMBL/GenBank/DDBJ databases">
        <title>Sulfate-reducing bacteria isolated from formation water of the oil field in Kazakhstan and description of Pseudodesulfovibrio sp.</title>
        <authorList>
            <person name="Bidzhieva S.K."/>
            <person name="Tourova T.P."/>
            <person name="Grouzdev D.S."/>
            <person name="Beletsky A.V."/>
            <person name="Sokolova D.S."/>
            <person name="Samigullina S.R."/>
            <person name="Poltaraus A.B."/>
            <person name="Avtukh A.N."/>
            <person name="Tereshina V.M."/>
            <person name="Zhaparov N.S."/>
            <person name="Mardanov A.V."/>
            <person name="Nazina T.N."/>
        </authorList>
    </citation>
    <scope>NUCLEOTIDE SEQUENCE [LARGE SCALE GENOMIC DNA]</scope>
    <source>
        <strain evidence="1 2">9FUS</strain>
    </source>
</reference>
<protein>
    <submittedName>
        <fullName evidence="1">NAD(P)/FAD-dependent oxidoreductase</fullName>
    </submittedName>
</protein>
<gene>
    <name evidence="1" type="ORF">AB6M95_17575</name>
</gene>
<evidence type="ECO:0000313" key="1">
    <source>
        <dbReference type="EMBL" id="MEZ7198563.1"/>
    </source>
</evidence>
<evidence type="ECO:0000313" key="2">
    <source>
        <dbReference type="Proteomes" id="UP001568698"/>
    </source>
</evidence>
<keyword evidence="2" id="KW-1185">Reference proteome</keyword>
<organism evidence="1 2">
    <name type="scientific">Pseudodesulfovibrio karagichevae</name>
    <dbReference type="NCBI Taxonomy" id="3239305"/>
    <lineage>
        <taxon>Bacteria</taxon>
        <taxon>Pseudomonadati</taxon>
        <taxon>Thermodesulfobacteriota</taxon>
        <taxon>Desulfovibrionia</taxon>
        <taxon>Desulfovibrionales</taxon>
        <taxon>Desulfovibrionaceae</taxon>
    </lineage>
</organism>
<dbReference type="Gene3D" id="3.50.50.60">
    <property type="entry name" value="FAD/NAD(P)-binding domain"/>
    <property type="match status" value="1"/>
</dbReference>
<dbReference type="Proteomes" id="UP001568698">
    <property type="component" value="Unassembled WGS sequence"/>
</dbReference>